<accession>A0A918FDF6</accession>
<dbReference type="SUPFAM" id="SSF48452">
    <property type="entry name" value="TPR-like"/>
    <property type="match status" value="2"/>
</dbReference>
<dbReference type="InterPro" id="IPR011990">
    <property type="entry name" value="TPR-like_helical_dom_sf"/>
</dbReference>
<dbReference type="PANTHER" id="PTHR44943">
    <property type="entry name" value="CELLULOSE SYNTHASE OPERON PROTEIN C"/>
    <property type="match status" value="1"/>
</dbReference>
<feature type="chain" id="PRO_5038069220" description="Tetratricopeptide repeat protein" evidence="5">
    <location>
        <begin position="20"/>
        <end position="388"/>
    </location>
</feature>
<keyword evidence="1" id="KW-0677">Repeat</keyword>
<evidence type="ECO:0000256" key="5">
    <source>
        <dbReference type="SAM" id="SignalP"/>
    </source>
</evidence>
<proteinExistence type="predicted"/>
<reference evidence="6" key="2">
    <citation type="submission" date="2020-09" db="EMBL/GenBank/DDBJ databases">
        <authorList>
            <person name="Sun Q."/>
            <person name="Ohkuma M."/>
        </authorList>
    </citation>
    <scope>NUCLEOTIDE SEQUENCE</scope>
    <source>
        <strain evidence="6">JCM 31311</strain>
    </source>
</reference>
<feature type="signal peptide" evidence="5">
    <location>
        <begin position="1"/>
        <end position="19"/>
    </location>
</feature>
<comment type="caution">
    <text evidence="6">The sequence shown here is derived from an EMBL/GenBank/DDBJ whole genome shotgun (WGS) entry which is preliminary data.</text>
</comment>
<feature type="region of interest" description="Disordered" evidence="4">
    <location>
        <begin position="21"/>
        <end position="42"/>
    </location>
</feature>
<gene>
    <name evidence="6" type="ORF">GCM10008957_45890</name>
</gene>
<keyword evidence="2 3" id="KW-0802">TPR repeat</keyword>
<sequence>MTPAVRLLLAALLLGTVQAQSTTTTTTTTTTTAPVQATPVTPTGDPAALLATARDLVQQARTKSSSNHIDDIAWKAAADAAEIAVRADPGNPAALQLRAQIYSDVGFWKQAETAWDAYLKVQPSDVQAMKTAAVAQYNLGYAAYARGDIRNALPPFARCQTLDPQNADCALWAGRVALESGQFAQAVAQYQQALQLRPSDKVASYFLGVAQNAGKYGPAATTAFSRAYQNLDAGSKQAALNGFKSATSAAPNFIEAWREQGRLALELNDAASAKAAYDAAVNLPGASASDRYNQGLAAEGAQVGLAAAKAFRDAYAKYQAGDKAGAEAGFQAAVNAAPGYGKAWSWLGRVQYENKNYAAAAVSYGMAVQADPNDKTSAYYLRLSQAGK</sequence>
<dbReference type="InterPro" id="IPR051685">
    <property type="entry name" value="Ycf3/AcsC/BcsC/TPR_MFPF"/>
</dbReference>
<dbReference type="Pfam" id="PF13432">
    <property type="entry name" value="TPR_16"/>
    <property type="match status" value="3"/>
</dbReference>
<keyword evidence="7" id="KW-1185">Reference proteome</keyword>
<organism evidence="6 7">
    <name type="scientific">Deinococcus ruber</name>
    <dbReference type="NCBI Taxonomy" id="1848197"/>
    <lineage>
        <taxon>Bacteria</taxon>
        <taxon>Thermotogati</taxon>
        <taxon>Deinococcota</taxon>
        <taxon>Deinococci</taxon>
        <taxon>Deinococcales</taxon>
        <taxon>Deinococcaceae</taxon>
        <taxon>Deinococcus</taxon>
    </lineage>
</organism>
<dbReference type="EMBL" id="BMQL01000047">
    <property type="protein sequence ID" value="GGR29752.1"/>
    <property type="molecule type" value="Genomic_DNA"/>
</dbReference>
<evidence type="ECO:0000256" key="1">
    <source>
        <dbReference type="ARBA" id="ARBA00022737"/>
    </source>
</evidence>
<evidence type="ECO:0000313" key="6">
    <source>
        <dbReference type="EMBL" id="GGR29752.1"/>
    </source>
</evidence>
<name>A0A918FDF6_9DEIO</name>
<protein>
    <recommendedName>
        <fullName evidence="8">Tetratricopeptide repeat protein</fullName>
    </recommendedName>
</protein>
<dbReference type="PANTHER" id="PTHR44943:SF8">
    <property type="entry name" value="TPR REPEAT-CONTAINING PROTEIN MJ0263"/>
    <property type="match status" value="1"/>
</dbReference>
<dbReference type="Gene3D" id="1.25.40.10">
    <property type="entry name" value="Tetratricopeptide repeat domain"/>
    <property type="match status" value="3"/>
</dbReference>
<reference evidence="6" key="1">
    <citation type="journal article" date="2014" name="Int. J. Syst. Evol. Microbiol.">
        <title>Complete genome sequence of Corynebacterium casei LMG S-19264T (=DSM 44701T), isolated from a smear-ripened cheese.</title>
        <authorList>
            <consortium name="US DOE Joint Genome Institute (JGI-PGF)"/>
            <person name="Walter F."/>
            <person name="Albersmeier A."/>
            <person name="Kalinowski J."/>
            <person name="Ruckert C."/>
        </authorList>
    </citation>
    <scope>NUCLEOTIDE SEQUENCE</scope>
    <source>
        <strain evidence="6">JCM 31311</strain>
    </source>
</reference>
<feature type="repeat" description="TPR" evidence="3">
    <location>
        <begin position="341"/>
        <end position="374"/>
    </location>
</feature>
<feature type="repeat" description="TPR" evidence="3">
    <location>
        <begin position="167"/>
        <end position="200"/>
    </location>
</feature>
<dbReference type="InterPro" id="IPR019734">
    <property type="entry name" value="TPR_rpt"/>
</dbReference>
<dbReference type="AlphaFoldDB" id="A0A918FDF6"/>
<evidence type="ECO:0000313" key="7">
    <source>
        <dbReference type="Proteomes" id="UP000603865"/>
    </source>
</evidence>
<keyword evidence="5" id="KW-0732">Signal</keyword>
<evidence type="ECO:0008006" key="8">
    <source>
        <dbReference type="Google" id="ProtNLM"/>
    </source>
</evidence>
<evidence type="ECO:0000256" key="2">
    <source>
        <dbReference type="ARBA" id="ARBA00022803"/>
    </source>
</evidence>
<evidence type="ECO:0000256" key="3">
    <source>
        <dbReference type="PROSITE-ProRule" id="PRU00339"/>
    </source>
</evidence>
<dbReference type="PROSITE" id="PS50005">
    <property type="entry name" value="TPR"/>
    <property type="match status" value="3"/>
</dbReference>
<dbReference type="Proteomes" id="UP000603865">
    <property type="component" value="Unassembled WGS sequence"/>
</dbReference>
<feature type="repeat" description="TPR" evidence="3">
    <location>
        <begin position="133"/>
        <end position="166"/>
    </location>
</feature>
<dbReference type="RefSeq" id="WP_189092845.1">
    <property type="nucleotide sequence ID" value="NZ_BMQL01000047.1"/>
</dbReference>
<evidence type="ECO:0000256" key="4">
    <source>
        <dbReference type="SAM" id="MobiDB-lite"/>
    </source>
</evidence>
<dbReference type="SMART" id="SM00028">
    <property type="entry name" value="TPR"/>
    <property type="match status" value="6"/>
</dbReference>